<dbReference type="Proteomes" id="UP000479000">
    <property type="component" value="Unassembled WGS sequence"/>
</dbReference>
<sequence length="287" mass="30712">MEEKSANTAEAKATDHSKKRRNALRFGTAPEGISSNVGQGVDAGGKVGFTFGGSAGIGGGAGLAPSLMATDEGTGHNLQGAGGGAKADAELGRLRAFKSARQHSRAFKNIHESSRYTQGRQRMIFEDNSTSFVRLEPFFHPPTAVRAEESPPMRTDALILLMCAPTINNRCGCKKTTSREISGAIVSTTQGGAHRLHGGARGAHLQSGHYNIIHINIVVIINNDINDIITINIMINQCQPLTPITLYIALPFLKYNFITGDDTLSNCSPKPTPTWFVSKANRCPLRG</sequence>
<accession>A0A6H5HD50</accession>
<dbReference type="EMBL" id="CADCXU010029737">
    <property type="protein sequence ID" value="CAB0015911.1"/>
    <property type="molecule type" value="Genomic_DNA"/>
</dbReference>
<evidence type="ECO:0000313" key="3">
    <source>
        <dbReference type="Proteomes" id="UP000479000"/>
    </source>
</evidence>
<proteinExistence type="predicted"/>
<feature type="region of interest" description="Disordered" evidence="1">
    <location>
        <begin position="1"/>
        <end position="31"/>
    </location>
</feature>
<evidence type="ECO:0000256" key="1">
    <source>
        <dbReference type="SAM" id="MobiDB-lite"/>
    </source>
</evidence>
<protein>
    <submittedName>
        <fullName evidence="2">Uncharacterized protein</fullName>
    </submittedName>
</protein>
<gene>
    <name evidence="2" type="ORF">NTEN_LOCUS20251</name>
</gene>
<name>A0A6H5HD50_9HEMI</name>
<keyword evidence="3" id="KW-1185">Reference proteome</keyword>
<dbReference type="AlphaFoldDB" id="A0A6H5HD50"/>
<organism evidence="2 3">
    <name type="scientific">Nesidiocoris tenuis</name>
    <dbReference type="NCBI Taxonomy" id="355587"/>
    <lineage>
        <taxon>Eukaryota</taxon>
        <taxon>Metazoa</taxon>
        <taxon>Ecdysozoa</taxon>
        <taxon>Arthropoda</taxon>
        <taxon>Hexapoda</taxon>
        <taxon>Insecta</taxon>
        <taxon>Pterygota</taxon>
        <taxon>Neoptera</taxon>
        <taxon>Paraneoptera</taxon>
        <taxon>Hemiptera</taxon>
        <taxon>Heteroptera</taxon>
        <taxon>Panheteroptera</taxon>
        <taxon>Cimicomorpha</taxon>
        <taxon>Miridae</taxon>
        <taxon>Dicyphina</taxon>
        <taxon>Nesidiocoris</taxon>
    </lineage>
</organism>
<reference evidence="2 3" key="1">
    <citation type="submission" date="2020-02" db="EMBL/GenBank/DDBJ databases">
        <authorList>
            <person name="Ferguson B K."/>
        </authorList>
    </citation>
    <scope>NUCLEOTIDE SEQUENCE [LARGE SCALE GENOMIC DNA]</scope>
</reference>
<feature type="non-terminal residue" evidence="2">
    <location>
        <position position="287"/>
    </location>
</feature>
<evidence type="ECO:0000313" key="2">
    <source>
        <dbReference type="EMBL" id="CAB0015911.1"/>
    </source>
</evidence>